<reference evidence="2" key="1">
    <citation type="submission" date="2018-06" db="EMBL/GenBank/DDBJ databases">
        <authorList>
            <person name="Zhirakovskaya E."/>
        </authorList>
    </citation>
    <scope>NUCLEOTIDE SEQUENCE</scope>
</reference>
<evidence type="ECO:0000259" key="1">
    <source>
        <dbReference type="Pfam" id="PF16881"/>
    </source>
</evidence>
<dbReference type="InterPro" id="IPR031691">
    <property type="entry name" value="LIAS_N"/>
</dbReference>
<organism evidence="2">
    <name type="scientific">hydrothermal vent metagenome</name>
    <dbReference type="NCBI Taxonomy" id="652676"/>
    <lineage>
        <taxon>unclassified sequences</taxon>
        <taxon>metagenomes</taxon>
        <taxon>ecological metagenomes</taxon>
    </lineage>
</organism>
<dbReference type="Pfam" id="PF16881">
    <property type="entry name" value="LIAS_N"/>
    <property type="match status" value="1"/>
</dbReference>
<feature type="domain" description="Lipoyl synthase N-terminal" evidence="1">
    <location>
        <begin position="28"/>
        <end position="66"/>
    </location>
</feature>
<accession>A0A3B1DD66</accession>
<sequence>MRRVEKPLVSLTGMVLNNGADQPHSLSLKRKPPWLRAKMPGGEGYTRTKAIMNEHGLFTVCEEAACP</sequence>
<name>A0A3B1DD66_9ZZZZ</name>
<protein>
    <submittedName>
        <fullName evidence="2">Lipoate synthase</fullName>
    </submittedName>
</protein>
<dbReference type="EMBL" id="UOGK01000440">
    <property type="protein sequence ID" value="VAX40766.1"/>
    <property type="molecule type" value="Genomic_DNA"/>
</dbReference>
<dbReference type="AlphaFoldDB" id="A0A3B1DD66"/>
<gene>
    <name evidence="2" type="ORF">MNBD_PLANCTO03-891</name>
</gene>
<evidence type="ECO:0000313" key="2">
    <source>
        <dbReference type="EMBL" id="VAX40766.1"/>
    </source>
</evidence>
<proteinExistence type="predicted"/>
<feature type="non-terminal residue" evidence="2">
    <location>
        <position position="67"/>
    </location>
</feature>